<organism evidence="5 6">
    <name type="scientific">Canna indica</name>
    <name type="common">Indian-shot</name>
    <dbReference type="NCBI Taxonomy" id="4628"/>
    <lineage>
        <taxon>Eukaryota</taxon>
        <taxon>Viridiplantae</taxon>
        <taxon>Streptophyta</taxon>
        <taxon>Embryophyta</taxon>
        <taxon>Tracheophyta</taxon>
        <taxon>Spermatophyta</taxon>
        <taxon>Magnoliopsida</taxon>
        <taxon>Liliopsida</taxon>
        <taxon>Zingiberales</taxon>
        <taxon>Cannaceae</taxon>
        <taxon>Canna</taxon>
    </lineage>
</organism>
<proteinExistence type="predicted"/>
<dbReference type="InterPro" id="IPR012677">
    <property type="entry name" value="Nucleotide-bd_a/b_plait_sf"/>
</dbReference>
<evidence type="ECO:0000313" key="6">
    <source>
        <dbReference type="Proteomes" id="UP001327560"/>
    </source>
</evidence>
<evidence type="ECO:0000259" key="4">
    <source>
        <dbReference type="PROSITE" id="PS50102"/>
    </source>
</evidence>
<dbReference type="SMART" id="SM00360">
    <property type="entry name" value="RRM"/>
    <property type="match status" value="2"/>
</dbReference>
<name>A0AAQ3KHQ5_9LILI</name>
<dbReference type="GO" id="GO:0006417">
    <property type="term" value="P:regulation of translation"/>
    <property type="evidence" value="ECO:0007669"/>
    <property type="project" value="TreeGrafter"/>
</dbReference>
<keyword evidence="2 3" id="KW-0694">RNA-binding</keyword>
<dbReference type="InterPro" id="IPR035979">
    <property type="entry name" value="RBD_domain_sf"/>
</dbReference>
<dbReference type="CDD" id="cd12330">
    <property type="entry name" value="RRM2_Hrp1p"/>
    <property type="match status" value="1"/>
</dbReference>
<dbReference type="FunFam" id="3.30.70.330:FF:000102">
    <property type="entry name" value="Heterogeneous nuclear ribonucleoprotein 1"/>
    <property type="match status" value="1"/>
</dbReference>
<keyword evidence="1" id="KW-0677">Repeat</keyword>
<dbReference type="Pfam" id="PF00076">
    <property type="entry name" value="RRM_1"/>
    <property type="match status" value="2"/>
</dbReference>
<evidence type="ECO:0000256" key="2">
    <source>
        <dbReference type="ARBA" id="ARBA00022884"/>
    </source>
</evidence>
<dbReference type="PROSITE" id="PS50102">
    <property type="entry name" value="RRM"/>
    <property type="match status" value="2"/>
</dbReference>
<evidence type="ECO:0000256" key="3">
    <source>
        <dbReference type="PROSITE-ProRule" id="PRU00176"/>
    </source>
</evidence>
<evidence type="ECO:0000256" key="1">
    <source>
        <dbReference type="ARBA" id="ARBA00022737"/>
    </source>
</evidence>
<dbReference type="PANTHER" id="PTHR48032">
    <property type="entry name" value="RNA-BINDING PROTEIN MUSASHI HOMOLOG RBP6"/>
    <property type="match status" value="1"/>
</dbReference>
<dbReference type="GO" id="GO:0003729">
    <property type="term" value="F:mRNA binding"/>
    <property type="evidence" value="ECO:0007669"/>
    <property type="project" value="TreeGrafter"/>
</dbReference>
<protein>
    <recommendedName>
        <fullName evidence="4">RRM domain-containing protein</fullName>
    </recommendedName>
</protein>
<dbReference type="Gene3D" id="3.30.70.330">
    <property type="match status" value="2"/>
</dbReference>
<dbReference type="PANTHER" id="PTHR48032:SF6">
    <property type="entry name" value="RNA-BINDING (RRM_RBD_RNP MOTIFS) FAMILY PROTEIN"/>
    <property type="match status" value="1"/>
</dbReference>
<sequence length="471" mass="50965">MEMDQGKLFIGGISWDTNEDSLREHFSRFGEVVEAVIMKDRNTGRARGFGFVVFADPAVAERVVMEKHTIDGRTVDVKKAVPRDDQQILTRNNTNIHGSISPGRTKKIFVGGLPSTITESDFKKYFDQFGTITDVVVMYDHNTQRPRGFGFITYDSEDAVDKALLNTFHDLNGKKVEVKRAVPKELSPGPSIRSPISGYNYGLNRVNNFISGYTQGYNPSSISGYAMRMDARLGPLASGRNGFPSFAPGFGMTMDYEPNLSSRIVGNAGFNNNLNYGRTLDPYYSGNSSRYNSPIPYGGVNRNTSSLLSSIARNVWGNSSLSYAANPATISASLASGSGGLGSFGNSSLNWGSSPISSQFGGSGSGYSSENLGYVGSDNIGLGGSRFERRVSPPVTNSNLTTSSGYNLTTDLYGGNSAYGDPTWRSSFSELDDTGSFSYKLGNSDSDITGKGFADYMGSYNVNNRQTDRES</sequence>
<dbReference type="Proteomes" id="UP001327560">
    <property type="component" value="Chromosome 5"/>
</dbReference>
<keyword evidence="6" id="KW-1185">Reference proteome</keyword>
<dbReference type="CDD" id="cd12325">
    <property type="entry name" value="RRM1_hnRNPA_hnRNPD_like"/>
    <property type="match status" value="1"/>
</dbReference>
<dbReference type="InterPro" id="IPR000504">
    <property type="entry name" value="RRM_dom"/>
</dbReference>
<feature type="domain" description="RRM" evidence="4">
    <location>
        <begin position="106"/>
        <end position="183"/>
    </location>
</feature>
<dbReference type="FunFam" id="3.30.70.330:FF:000051">
    <property type="entry name" value="Heterogeneous nuclear ribonucleoprotein 1"/>
    <property type="match status" value="1"/>
</dbReference>
<evidence type="ECO:0000313" key="5">
    <source>
        <dbReference type="EMBL" id="WOL07685.1"/>
    </source>
</evidence>
<accession>A0AAQ3KHQ5</accession>
<reference evidence="5 6" key="1">
    <citation type="submission" date="2023-10" db="EMBL/GenBank/DDBJ databases">
        <title>Chromosome-scale genome assembly provides insights into flower coloration mechanisms of Canna indica.</title>
        <authorList>
            <person name="Li C."/>
        </authorList>
    </citation>
    <scope>NUCLEOTIDE SEQUENCE [LARGE SCALE GENOMIC DNA]</scope>
    <source>
        <tissue evidence="5">Flower</tissue>
    </source>
</reference>
<feature type="domain" description="RRM" evidence="4">
    <location>
        <begin position="6"/>
        <end position="82"/>
    </location>
</feature>
<gene>
    <name evidence="5" type="ORF">Cni_G16432</name>
</gene>
<dbReference type="AlphaFoldDB" id="A0AAQ3KHQ5"/>
<dbReference type="EMBL" id="CP136894">
    <property type="protein sequence ID" value="WOL07685.1"/>
    <property type="molecule type" value="Genomic_DNA"/>
</dbReference>
<dbReference type="SUPFAM" id="SSF54928">
    <property type="entry name" value="RNA-binding domain, RBD"/>
    <property type="match status" value="2"/>
</dbReference>